<proteinExistence type="inferred from homology"/>
<feature type="transmembrane region" description="Helical" evidence="8">
    <location>
        <begin position="179"/>
        <end position="204"/>
    </location>
</feature>
<dbReference type="OrthoDB" id="1077582at2759"/>
<dbReference type="EMBL" id="CAJHUC010001572">
    <property type="protein sequence ID" value="CAD7701565.1"/>
    <property type="molecule type" value="Genomic_DNA"/>
</dbReference>
<dbReference type="GO" id="GO:0008374">
    <property type="term" value="F:O-acyltransferase activity"/>
    <property type="evidence" value="ECO:0007669"/>
    <property type="project" value="InterPro"/>
</dbReference>
<evidence type="ECO:0000256" key="4">
    <source>
        <dbReference type="ARBA" id="ARBA00022679"/>
    </source>
</evidence>
<feature type="transmembrane region" description="Helical" evidence="8">
    <location>
        <begin position="65"/>
        <end position="88"/>
    </location>
</feature>
<reference evidence="10" key="1">
    <citation type="submission" date="2020-12" db="EMBL/GenBank/DDBJ databases">
        <authorList>
            <person name="Iha C."/>
        </authorList>
    </citation>
    <scope>NUCLEOTIDE SEQUENCE</scope>
</reference>
<accession>A0A8S1J390</accession>
<evidence type="ECO:0000256" key="2">
    <source>
        <dbReference type="ARBA" id="ARBA00005179"/>
    </source>
</evidence>
<feature type="domain" description="Wax synthase" evidence="9">
    <location>
        <begin position="210"/>
        <end position="305"/>
    </location>
</feature>
<dbReference type="PANTHER" id="PTHR31595">
    <property type="entry name" value="LONG-CHAIN-ALCOHOL O-FATTY-ACYLTRANSFERASE 3-RELATED"/>
    <property type="match status" value="1"/>
</dbReference>
<dbReference type="InterPro" id="IPR044851">
    <property type="entry name" value="Wax_synthase"/>
</dbReference>
<keyword evidence="6 8" id="KW-1133">Transmembrane helix</keyword>
<comment type="subcellular location">
    <subcellularLocation>
        <location evidence="1">Membrane</location>
        <topology evidence="1">Multi-pass membrane protein</topology>
    </subcellularLocation>
</comment>
<name>A0A8S1J390_9CHLO</name>
<comment type="pathway">
    <text evidence="2">Secondary metabolite biosynthesis.</text>
</comment>
<keyword evidence="5 8" id="KW-0812">Transmembrane</keyword>
<dbReference type="AlphaFoldDB" id="A0A8S1J390"/>
<evidence type="ECO:0000259" key="9">
    <source>
        <dbReference type="Pfam" id="PF13813"/>
    </source>
</evidence>
<comment type="caution">
    <text evidence="10">The sequence shown here is derived from an EMBL/GenBank/DDBJ whole genome shotgun (WGS) entry which is preliminary data.</text>
</comment>
<feature type="transmembrane region" description="Helical" evidence="8">
    <location>
        <begin position="148"/>
        <end position="167"/>
    </location>
</feature>
<evidence type="ECO:0000256" key="8">
    <source>
        <dbReference type="SAM" id="Phobius"/>
    </source>
</evidence>
<evidence type="ECO:0000256" key="1">
    <source>
        <dbReference type="ARBA" id="ARBA00004141"/>
    </source>
</evidence>
<feature type="transmembrane region" description="Helical" evidence="8">
    <location>
        <begin position="12"/>
        <end position="30"/>
    </location>
</feature>
<dbReference type="InterPro" id="IPR032805">
    <property type="entry name" value="Wax_synthase_dom"/>
</dbReference>
<dbReference type="GO" id="GO:0006629">
    <property type="term" value="P:lipid metabolic process"/>
    <property type="evidence" value="ECO:0007669"/>
    <property type="project" value="InterPro"/>
</dbReference>
<dbReference type="PANTHER" id="PTHR31595:SF57">
    <property type="entry name" value="OS04G0481900 PROTEIN"/>
    <property type="match status" value="1"/>
</dbReference>
<keyword evidence="7 8" id="KW-0472">Membrane</keyword>
<dbReference type="Proteomes" id="UP000708148">
    <property type="component" value="Unassembled WGS sequence"/>
</dbReference>
<evidence type="ECO:0000256" key="3">
    <source>
        <dbReference type="ARBA" id="ARBA00007282"/>
    </source>
</evidence>
<evidence type="ECO:0000313" key="10">
    <source>
        <dbReference type="EMBL" id="CAD7701565.1"/>
    </source>
</evidence>
<gene>
    <name evidence="10" type="ORF">OSTQU699_LOCUS6924</name>
</gene>
<evidence type="ECO:0000256" key="7">
    <source>
        <dbReference type="ARBA" id="ARBA00023136"/>
    </source>
</evidence>
<keyword evidence="11" id="KW-1185">Reference proteome</keyword>
<feature type="transmembrane region" description="Helical" evidence="8">
    <location>
        <begin position="273"/>
        <end position="295"/>
    </location>
</feature>
<sequence length="379" mass="41863">MGVELLLLPLPARLFAFLLLNAFLVAWARATSWWLPPGLPRLLAASPIFAATFLAPALFDPAKEIILYDYCVVCYLWLVNWKVAGLALDRGPLVGRRGGEGTPPVVFAALLLLPVNIRAGKGGRDGGADAEGAKGARWSKSGGTTKDFLMRGSLKVCLVTTLAYITLKIWDRFPLLRDVALVWILFFMVSMVMDVLASISIAVLNLELMPHFERPWLCTSLSDFWGSRWNLVVGKMLRDMIYWPICEGRFVGRPGTKGVTTGHSHATHARQAIGVLATFVVSGVMHALLIMYISGAFGWKNLLYFVVNGCAVLGERLAKDTVGRKKAVRNVMARIPAWMRTVYTLGFLHVTSHFLFWPEVLDMSSDVINTINVFVPGAR</sequence>
<dbReference type="Pfam" id="PF13813">
    <property type="entry name" value="MBOAT_2"/>
    <property type="match status" value="1"/>
</dbReference>
<evidence type="ECO:0000256" key="5">
    <source>
        <dbReference type="ARBA" id="ARBA00022692"/>
    </source>
</evidence>
<protein>
    <recommendedName>
        <fullName evidence="9">Wax synthase domain-containing protein</fullName>
    </recommendedName>
</protein>
<feature type="transmembrane region" description="Helical" evidence="8">
    <location>
        <begin position="42"/>
        <end position="59"/>
    </location>
</feature>
<evidence type="ECO:0000256" key="6">
    <source>
        <dbReference type="ARBA" id="ARBA00022989"/>
    </source>
</evidence>
<keyword evidence="4" id="KW-0808">Transferase</keyword>
<dbReference type="GO" id="GO:0016020">
    <property type="term" value="C:membrane"/>
    <property type="evidence" value="ECO:0007669"/>
    <property type="project" value="UniProtKB-SubCell"/>
</dbReference>
<organism evidence="10 11">
    <name type="scientific">Ostreobium quekettii</name>
    <dbReference type="NCBI Taxonomy" id="121088"/>
    <lineage>
        <taxon>Eukaryota</taxon>
        <taxon>Viridiplantae</taxon>
        <taxon>Chlorophyta</taxon>
        <taxon>core chlorophytes</taxon>
        <taxon>Ulvophyceae</taxon>
        <taxon>TCBD clade</taxon>
        <taxon>Bryopsidales</taxon>
        <taxon>Ostreobineae</taxon>
        <taxon>Ostreobiaceae</taxon>
        <taxon>Ostreobium</taxon>
    </lineage>
</organism>
<comment type="similarity">
    <text evidence="3">Belongs to the wax synthase family.</text>
</comment>
<evidence type="ECO:0000313" key="11">
    <source>
        <dbReference type="Proteomes" id="UP000708148"/>
    </source>
</evidence>